<feature type="compositionally biased region" description="Basic and acidic residues" evidence="1">
    <location>
        <begin position="102"/>
        <end position="113"/>
    </location>
</feature>
<dbReference type="Proteomes" id="UP000736787">
    <property type="component" value="Unassembled WGS sequence"/>
</dbReference>
<dbReference type="EMBL" id="RCMK01003016">
    <property type="protein sequence ID" value="KAG2877091.1"/>
    <property type="molecule type" value="Genomic_DNA"/>
</dbReference>
<feature type="non-terminal residue" evidence="2">
    <location>
        <position position="1"/>
    </location>
</feature>
<evidence type="ECO:0000313" key="3">
    <source>
        <dbReference type="Proteomes" id="UP000736787"/>
    </source>
</evidence>
<evidence type="ECO:0000256" key="1">
    <source>
        <dbReference type="SAM" id="MobiDB-lite"/>
    </source>
</evidence>
<feature type="region of interest" description="Disordered" evidence="1">
    <location>
        <begin position="1"/>
        <end position="127"/>
    </location>
</feature>
<comment type="caution">
    <text evidence="2">The sequence shown here is derived from an EMBL/GenBank/DDBJ whole genome shotgun (WGS) entry which is preliminary data.</text>
</comment>
<dbReference type="AlphaFoldDB" id="A0A8T1ACC9"/>
<protein>
    <submittedName>
        <fullName evidence="2">Uncharacterized protein</fullName>
    </submittedName>
</protein>
<organism evidence="2 3">
    <name type="scientific">Phytophthora cactorum</name>
    <dbReference type="NCBI Taxonomy" id="29920"/>
    <lineage>
        <taxon>Eukaryota</taxon>
        <taxon>Sar</taxon>
        <taxon>Stramenopiles</taxon>
        <taxon>Oomycota</taxon>
        <taxon>Peronosporomycetes</taxon>
        <taxon>Peronosporales</taxon>
        <taxon>Peronosporaceae</taxon>
        <taxon>Phytophthora</taxon>
    </lineage>
</organism>
<feature type="compositionally biased region" description="Polar residues" evidence="1">
    <location>
        <begin position="114"/>
        <end position="127"/>
    </location>
</feature>
<sequence length="127" mass="13653">FEFPEAARQLRRQRGLPPEEHASLDEVCQAAQRASAAKRSAALEEKAASEQVQLAEEPAAQEDAHQVSPGGESGRECEFVEEEPAQASVGGADTDESQVEGRVSDMHVSRARTDSGTNLETCAYSHT</sequence>
<reference evidence="2" key="1">
    <citation type="submission" date="2018-10" db="EMBL/GenBank/DDBJ databases">
        <title>Effector identification in a new, highly contiguous assembly of the strawberry crown rot pathogen Phytophthora cactorum.</title>
        <authorList>
            <person name="Armitage A.D."/>
            <person name="Nellist C.F."/>
            <person name="Bates H."/>
            <person name="Vickerstaff R.J."/>
            <person name="Harrison R.J."/>
        </authorList>
    </citation>
    <scope>NUCLEOTIDE SEQUENCE</scope>
    <source>
        <strain evidence="2">4040</strain>
    </source>
</reference>
<name>A0A8T1ACC9_9STRA</name>
<feature type="compositionally biased region" description="Low complexity" evidence="1">
    <location>
        <begin position="29"/>
        <end position="40"/>
    </location>
</feature>
<gene>
    <name evidence="2" type="ORF">PC117_g27134</name>
</gene>
<proteinExistence type="predicted"/>
<accession>A0A8T1ACC9</accession>
<evidence type="ECO:0000313" key="2">
    <source>
        <dbReference type="EMBL" id="KAG2877091.1"/>
    </source>
</evidence>